<dbReference type="OrthoDB" id="21773at2"/>
<gene>
    <name evidence="2" type="ORF">ELAC_0122</name>
</gene>
<dbReference type="AlphaFoldDB" id="A0A0H5DPR2"/>
<organism evidence="2 3">
    <name type="scientific">Estrella lausannensis</name>
    <dbReference type="NCBI Taxonomy" id="483423"/>
    <lineage>
        <taxon>Bacteria</taxon>
        <taxon>Pseudomonadati</taxon>
        <taxon>Chlamydiota</taxon>
        <taxon>Chlamydiia</taxon>
        <taxon>Parachlamydiales</taxon>
        <taxon>Candidatus Criblamydiaceae</taxon>
        <taxon>Estrella</taxon>
    </lineage>
</organism>
<name>A0A0H5DPR2_9BACT</name>
<sequence>MDESGHADQNDAENSNVQVAKRRSPYSLILLLLLFIGGVFTYYNWSQEEDELLKTAKEYLETVRTGNLTNAYYTYTSAGFQKETSLKNFVASVKGNLLFEKMGSLHIQSNEAAEGKGTLKGFITTTDGFQAPFTLWLVKEDDEWKIDRFEAGASVKALEKQKVLEEVRVPIMAQLRAIRNGALDNAYFEETADEFKSATPIDNFKRFLGSFPEIQESRHEEFIEVNSRGGQATVELAVYTPSKSMKLVYEMIQDKGRWKIFSMQVLPVENPKEISSEDLQSIERAVQKQLALLSSGKLEEAYELTSKAFKAGTSKIEFDSFIKEHPFFEKNEGSKTKKWIDRNIGKALVEIQEAGDVYAVDFTLFKENDEWKIWGMEVRQVLEDGQPNAEEDQRFVSHLLRVIQEGKLQEAYDLSMAQDFKKVTSFEEFKNFVEVSPFFKSSWTAKLFERATLNDKAIVKVEFVSGEESSPEVLEFDLVKEESKWKVVGIKVLDISSDDSEEEVEGANLDLALELLNGEKSAQGTYRVKSSLSTLQAILNFEGAAKGEVLGIQLIHLESGHRLGEKKFVLDKGGKGSLPLFITIPDGSLATGKYELLISDRRGKHSFLIESMP</sequence>
<keyword evidence="1" id="KW-0472">Membrane</keyword>
<reference evidence="3" key="1">
    <citation type="submission" date="2015-06" db="EMBL/GenBank/DDBJ databases">
        <authorList>
            <person name="Bertelli C."/>
        </authorList>
    </citation>
    <scope>NUCLEOTIDE SEQUENCE [LARGE SCALE GENOMIC DNA]</scope>
    <source>
        <strain evidence="3">CRIB-30</strain>
    </source>
</reference>
<keyword evidence="3" id="KW-1185">Reference proteome</keyword>
<dbReference type="RefSeq" id="WP_098037337.1">
    <property type="nucleotide sequence ID" value="NZ_CWGJ01000001.1"/>
</dbReference>
<dbReference type="InterPro" id="IPR032347">
    <property type="entry name" value="DUF4864"/>
</dbReference>
<feature type="transmembrane region" description="Helical" evidence="1">
    <location>
        <begin position="26"/>
        <end position="45"/>
    </location>
</feature>
<proteinExistence type="predicted"/>
<evidence type="ECO:0000256" key="1">
    <source>
        <dbReference type="SAM" id="Phobius"/>
    </source>
</evidence>
<accession>A0A0H5DPR2</accession>
<evidence type="ECO:0000313" key="2">
    <source>
        <dbReference type="EMBL" id="CRX37484.1"/>
    </source>
</evidence>
<keyword evidence="1" id="KW-1133">Transmembrane helix</keyword>
<protein>
    <submittedName>
        <fullName evidence="2">Putative membrane protein</fullName>
    </submittedName>
</protein>
<dbReference type="Pfam" id="PF16156">
    <property type="entry name" value="DUF4864"/>
    <property type="match status" value="3"/>
</dbReference>
<dbReference type="EMBL" id="CWGJ01000001">
    <property type="protein sequence ID" value="CRX37484.1"/>
    <property type="molecule type" value="Genomic_DNA"/>
</dbReference>
<keyword evidence="1" id="KW-0812">Transmembrane</keyword>
<dbReference type="Proteomes" id="UP000220251">
    <property type="component" value="Unassembled WGS sequence"/>
</dbReference>
<evidence type="ECO:0000313" key="3">
    <source>
        <dbReference type="Proteomes" id="UP000220251"/>
    </source>
</evidence>